<reference evidence="1" key="1">
    <citation type="journal article" date="2019" name="Plant J.">
        <title>Chlorella vulgaris genome assembly and annotation reveals the molecular basis for metabolic acclimation to high light conditions.</title>
        <authorList>
            <person name="Cecchin M."/>
            <person name="Marcolungo L."/>
            <person name="Rossato M."/>
            <person name="Girolomoni L."/>
            <person name="Cosentino E."/>
            <person name="Cuine S."/>
            <person name="Li-Beisson Y."/>
            <person name="Delledonne M."/>
            <person name="Ballottari M."/>
        </authorList>
    </citation>
    <scope>NUCLEOTIDE SEQUENCE</scope>
    <source>
        <strain evidence="1">211/11P</strain>
    </source>
</reference>
<dbReference type="PANTHER" id="PTHR14659:SF1">
    <property type="entry name" value="ALPHA- AND GAMMA-ADAPTIN-BINDING PROTEIN P34"/>
    <property type="match status" value="1"/>
</dbReference>
<dbReference type="InterPro" id="IPR019341">
    <property type="entry name" value="Alpha/Gamma-adaptin-bd_p34"/>
</dbReference>
<reference evidence="1" key="2">
    <citation type="submission" date="2020-11" db="EMBL/GenBank/DDBJ databases">
        <authorList>
            <person name="Cecchin M."/>
            <person name="Marcolungo L."/>
            <person name="Rossato M."/>
            <person name="Girolomoni L."/>
            <person name="Cosentino E."/>
            <person name="Cuine S."/>
            <person name="Li-Beisson Y."/>
            <person name="Delledonne M."/>
            <person name="Ballottari M."/>
        </authorList>
    </citation>
    <scope>NUCLEOTIDE SEQUENCE</scope>
    <source>
        <strain evidence="1">211/11P</strain>
        <tissue evidence="1">Whole cell</tissue>
    </source>
</reference>
<dbReference type="EMBL" id="SIDB01000001">
    <property type="protein sequence ID" value="KAI3438215.1"/>
    <property type="molecule type" value="Genomic_DNA"/>
</dbReference>
<keyword evidence="2" id="KW-1185">Reference proteome</keyword>
<dbReference type="PANTHER" id="PTHR14659">
    <property type="entry name" value="ALPHA- AND GAMMA-ADAPTIN-BINDING PROTEIN P34"/>
    <property type="match status" value="1"/>
</dbReference>
<name>A0A9D4TYJ5_CHLVU</name>
<dbReference type="Pfam" id="PF10199">
    <property type="entry name" value="Adaptin_binding"/>
    <property type="match status" value="1"/>
</dbReference>
<evidence type="ECO:0000313" key="2">
    <source>
        <dbReference type="Proteomes" id="UP001055712"/>
    </source>
</evidence>
<sequence>MAVSDTPGRILVLGTAAVDHHRLLASVTGQGSVQHVQDSHTWRLDNKYYSAEVQFDVRHVGEPAGPVLLDSSSYEAVLLVFDADHPASFDSVRHWYETAGGESVAIRLAVRTRAAVQTLGTGNEQLGSSRCMAEAESWCADQLVELVDASGVQQSEEADAAARAEGEAVGVQRIREALEAHMWPGLQLKPAPRHGLAASAADTPPEPAQRGAVQHAAPAAVAANGTHANNTSAEGLSFADYLRAPDEALAAAGLAGIEAGREDEEEVQQLDRLLASVAGHRTQLAQLPDDQRREAAAAMVMQLVAAMGLAEDEEEEEEAA</sequence>
<comment type="caution">
    <text evidence="1">The sequence shown here is derived from an EMBL/GenBank/DDBJ whole genome shotgun (WGS) entry which is preliminary data.</text>
</comment>
<dbReference type="OrthoDB" id="10261384at2759"/>
<accession>A0A9D4TYJ5</accession>
<dbReference type="Gene3D" id="3.40.50.11960">
    <property type="match status" value="1"/>
</dbReference>
<evidence type="ECO:0000313" key="1">
    <source>
        <dbReference type="EMBL" id="KAI3438215.1"/>
    </source>
</evidence>
<dbReference type="AlphaFoldDB" id="A0A9D4TYJ5"/>
<gene>
    <name evidence="1" type="ORF">D9Q98_000652</name>
</gene>
<organism evidence="1 2">
    <name type="scientific">Chlorella vulgaris</name>
    <name type="common">Green alga</name>
    <dbReference type="NCBI Taxonomy" id="3077"/>
    <lineage>
        <taxon>Eukaryota</taxon>
        <taxon>Viridiplantae</taxon>
        <taxon>Chlorophyta</taxon>
        <taxon>core chlorophytes</taxon>
        <taxon>Trebouxiophyceae</taxon>
        <taxon>Chlorellales</taxon>
        <taxon>Chlorellaceae</taxon>
        <taxon>Chlorella clade</taxon>
        <taxon>Chlorella</taxon>
    </lineage>
</organism>
<dbReference type="Proteomes" id="UP001055712">
    <property type="component" value="Unassembled WGS sequence"/>
</dbReference>
<protein>
    <submittedName>
        <fullName evidence="1">Uncharacterized protein</fullName>
    </submittedName>
</protein>
<proteinExistence type="predicted"/>